<sequence>MVEKLSLFESGQAQLDEVAGMLNLEPGIHAILREPMRELHVSIPVRMDNGNVKVFKGFRVQYNNALGPCKGGIRFHPDETIDTIKSLTAWMTWKCAVAGIPLGGGKGGVICDTKEMSSGERANSGL</sequence>
<dbReference type="PANTHER" id="PTHR11606:SF13">
    <property type="entry name" value="GLUTAMATE DEHYDROGENASE 1, MITOCHONDRIAL"/>
    <property type="match status" value="1"/>
</dbReference>
<evidence type="ECO:0000256" key="2">
    <source>
        <dbReference type="ARBA" id="ARBA00023002"/>
    </source>
</evidence>
<gene>
    <name evidence="4" type="ORF">S12H4_40855</name>
</gene>
<comment type="caution">
    <text evidence="4">The sequence shown here is derived from an EMBL/GenBank/DDBJ whole genome shotgun (WGS) entry which is preliminary data.</text>
</comment>
<accession>X1U998</accession>
<dbReference type="InterPro" id="IPR006097">
    <property type="entry name" value="Glu/Leu/Phe/Val/Trp_DH_dimer"/>
</dbReference>
<feature type="domain" description="Glutamate/phenylalanine/leucine/valine/L-tryptophan dehydrogenase dimerisation" evidence="3">
    <location>
        <begin position="35"/>
        <end position="121"/>
    </location>
</feature>
<dbReference type="AlphaFoldDB" id="X1U998"/>
<dbReference type="GO" id="GO:0004352">
    <property type="term" value="F:glutamate dehydrogenase (NAD+) activity"/>
    <property type="evidence" value="ECO:0007669"/>
    <property type="project" value="TreeGrafter"/>
</dbReference>
<evidence type="ECO:0000313" key="4">
    <source>
        <dbReference type="EMBL" id="GAI96440.1"/>
    </source>
</evidence>
<dbReference type="Pfam" id="PF02812">
    <property type="entry name" value="ELFV_dehydrog_N"/>
    <property type="match status" value="1"/>
</dbReference>
<dbReference type="EMBL" id="BARW01024835">
    <property type="protein sequence ID" value="GAI96440.1"/>
    <property type="molecule type" value="Genomic_DNA"/>
</dbReference>
<dbReference type="GO" id="GO:0006538">
    <property type="term" value="P:L-glutamate catabolic process"/>
    <property type="evidence" value="ECO:0007669"/>
    <property type="project" value="TreeGrafter"/>
</dbReference>
<name>X1U998_9ZZZZ</name>
<keyword evidence="2" id="KW-0560">Oxidoreductase</keyword>
<protein>
    <recommendedName>
        <fullName evidence="3">Glutamate/phenylalanine/leucine/valine/L-tryptophan dehydrogenase dimerisation domain-containing protein</fullName>
    </recommendedName>
</protein>
<dbReference type="Gene3D" id="3.40.50.10860">
    <property type="entry name" value="Leucine Dehydrogenase, chain A, domain 1"/>
    <property type="match status" value="1"/>
</dbReference>
<comment type="similarity">
    <text evidence="1">Belongs to the Glu/Leu/Phe/Val dehydrogenases family.</text>
</comment>
<dbReference type="InterPro" id="IPR046346">
    <property type="entry name" value="Aminoacid_DH-like_N_sf"/>
</dbReference>
<reference evidence="4" key="1">
    <citation type="journal article" date="2014" name="Front. Microbiol.">
        <title>High frequency of phylogenetically diverse reductive dehalogenase-homologous genes in deep subseafloor sedimentary metagenomes.</title>
        <authorList>
            <person name="Kawai M."/>
            <person name="Futagami T."/>
            <person name="Toyoda A."/>
            <person name="Takaki Y."/>
            <person name="Nishi S."/>
            <person name="Hori S."/>
            <person name="Arai W."/>
            <person name="Tsubouchi T."/>
            <person name="Morono Y."/>
            <person name="Uchiyama I."/>
            <person name="Ito T."/>
            <person name="Fujiyama A."/>
            <person name="Inagaki F."/>
            <person name="Takami H."/>
        </authorList>
    </citation>
    <scope>NUCLEOTIDE SEQUENCE</scope>
    <source>
        <strain evidence="4">Expedition CK06-06</strain>
    </source>
</reference>
<dbReference type="PANTHER" id="PTHR11606">
    <property type="entry name" value="GLUTAMATE DEHYDROGENASE"/>
    <property type="match status" value="1"/>
</dbReference>
<organism evidence="4">
    <name type="scientific">marine sediment metagenome</name>
    <dbReference type="NCBI Taxonomy" id="412755"/>
    <lineage>
        <taxon>unclassified sequences</taxon>
        <taxon>metagenomes</taxon>
        <taxon>ecological metagenomes</taxon>
    </lineage>
</organism>
<proteinExistence type="inferred from homology"/>
<evidence type="ECO:0000256" key="1">
    <source>
        <dbReference type="ARBA" id="ARBA00006382"/>
    </source>
</evidence>
<evidence type="ECO:0000259" key="3">
    <source>
        <dbReference type="Pfam" id="PF02812"/>
    </source>
</evidence>
<dbReference type="SUPFAM" id="SSF53223">
    <property type="entry name" value="Aminoacid dehydrogenase-like, N-terminal domain"/>
    <property type="match status" value="1"/>
</dbReference>
<feature type="non-terminal residue" evidence="4">
    <location>
        <position position="126"/>
    </location>
</feature>